<dbReference type="STRING" id="1884261.A0A5C3QKA2"/>
<feature type="domain" description="Stress-response A/B barrel" evidence="2">
    <location>
        <begin position="3"/>
        <end position="96"/>
    </location>
</feature>
<dbReference type="Pfam" id="PF07876">
    <property type="entry name" value="Dabb"/>
    <property type="match status" value="1"/>
</dbReference>
<evidence type="ECO:0000313" key="4">
    <source>
        <dbReference type="Proteomes" id="UP000305067"/>
    </source>
</evidence>
<keyword evidence="4" id="KW-1185">Reference proteome</keyword>
<accession>A0A5C3QKA2</accession>
<evidence type="ECO:0000313" key="3">
    <source>
        <dbReference type="EMBL" id="TFL02333.1"/>
    </source>
</evidence>
<dbReference type="Proteomes" id="UP000305067">
    <property type="component" value="Unassembled WGS sequence"/>
</dbReference>
<dbReference type="PROSITE" id="PS51502">
    <property type="entry name" value="S_R_A_B_BARREL"/>
    <property type="match status" value="1"/>
</dbReference>
<dbReference type="SUPFAM" id="SSF54909">
    <property type="entry name" value="Dimeric alpha+beta barrel"/>
    <property type="match status" value="1"/>
</dbReference>
<dbReference type="PANTHER" id="PTHR33178">
    <property type="match status" value="1"/>
</dbReference>
<evidence type="ECO:0000259" key="2">
    <source>
        <dbReference type="PROSITE" id="PS51502"/>
    </source>
</evidence>
<dbReference type="SMART" id="SM00886">
    <property type="entry name" value="Dabb"/>
    <property type="match status" value="1"/>
</dbReference>
<comment type="subunit">
    <text evidence="1">Homodimer.</text>
</comment>
<protein>
    <submittedName>
        <fullName evidence="3">Stress responsive A/B barrel domain-containing protein</fullName>
    </submittedName>
</protein>
<gene>
    <name evidence="3" type="ORF">BDV98DRAFT_655359</name>
</gene>
<evidence type="ECO:0000256" key="1">
    <source>
        <dbReference type="ARBA" id="ARBA00011738"/>
    </source>
</evidence>
<dbReference type="InterPro" id="IPR013097">
    <property type="entry name" value="Dabb"/>
</dbReference>
<dbReference type="EMBL" id="ML178822">
    <property type="protein sequence ID" value="TFL02333.1"/>
    <property type="molecule type" value="Genomic_DNA"/>
</dbReference>
<reference evidence="3 4" key="1">
    <citation type="journal article" date="2019" name="Nat. Ecol. Evol.">
        <title>Megaphylogeny resolves global patterns of mushroom evolution.</title>
        <authorList>
            <person name="Varga T."/>
            <person name="Krizsan K."/>
            <person name="Foldi C."/>
            <person name="Dima B."/>
            <person name="Sanchez-Garcia M."/>
            <person name="Sanchez-Ramirez S."/>
            <person name="Szollosi G.J."/>
            <person name="Szarkandi J.G."/>
            <person name="Papp V."/>
            <person name="Albert L."/>
            <person name="Andreopoulos W."/>
            <person name="Angelini C."/>
            <person name="Antonin V."/>
            <person name="Barry K.W."/>
            <person name="Bougher N.L."/>
            <person name="Buchanan P."/>
            <person name="Buyck B."/>
            <person name="Bense V."/>
            <person name="Catcheside P."/>
            <person name="Chovatia M."/>
            <person name="Cooper J."/>
            <person name="Damon W."/>
            <person name="Desjardin D."/>
            <person name="Finy P."/>
            <person name="Geml J."/>
            <person name="Haridas S."/>
            <person name="Hughes K."/>
            <person name="Justo A."/>
            <person name="Karasinski D."/>
            <person name="Kautmanova I."/>
            <person name="Kiss B."/>
            <person name="Kocsube S."/>
            <person name="Kotiranta H."/>
            <person name="LaButti K.M."/>
            <person name="Lechner B.E."/>
            <person name="Liimatainen K."/>
            <person name="Lipzen A."/>
            <person name="Lukacs Z."/>
            <person name="Mihaltcheva S."/>
            <person name="Morgado L.N."/>
            <person name="Niskanen T."/>
            <person name="Noordeloos M.E."/>
            <person name="Ohm R.A."/>
            <person name="Ortiz-Santana B."/>
            <person name="Ovrebo C."/>
            <person name="Racz N."/>
            <person name="Riley R."/>
            <person name="Savchenko A."/>
            <person name="Shiryaev A."/>
            <person name="Soop K."/>
            <person name="Spirin V."/>
            <person name="Szebenyi C."/>
            <person name="Tomsovsky M."/>
            <person name="Tulloss R.E."/>
            <person name="Uehling J."/>
            <person name="Grigoriev I.V."/>
            <person name="Vagvolgyi C."/>
            <person name="Papp T."/>
            <person name="Martin F.M."/>
            <person name="Miettinen O."/>
            <person name="Hibbett D.S."/>
            <person name="Nagy L.G."/>
        </authorList>
    </citation>
    <scope>NUCLEOTIDE SEQUENCE [LARGE SCALE GENOMIC DNA]</scope>
    <source>
        <strain evidence="3 4">CBS 309.79</strain>
    </source>
</reference>
<dbReference type="OrthoDB" id="42919at2759"/>
<dbReference type="Gene3D" id="3.30.70.100">
    <property type="match status" value="1"/>
</dbReference>
<name>A0A5C3QKA2_9AGAR</name>
<dbReference type="InterPro" id="IPR044662">
    <property type="entry name" value="HS1/DABB1-like"/>
</dbReference>
<dbReference type="InterPro" id="IPR011008">
    <property type="entry name" value="Dimeric_a/b-barrel"/>
</dbReference>
<sequence length="98" mass="10759">MPIQHTVLVKFKAGTTDEQKVEWVKEAQKLGDLIPQAKGVNAGLSITNRANKGFDAGLSVVFVDQSAYDVYGPHDAHVAFKAFAANIVEDKIIFDWDI</sequence>
<proteinExistence type="predicted"/>
<organism evidence="3 4">
    <name type="scientific">Pterulicium gracile</name>
    <dbReference type="NCBI Taxonomy" id="1884261"/>
    <lineage>
        <taxon>Eukaryota</taxon>
        <taxon>Fungi</taxon>
        <taxon>Dikarya</taxon>
        <taxon>Basidiomycota</taxon>
        <taxon>Agaricomycotina</taxon>
        <taxon>Agaricomycetes</taxon>
        <taxon>Agaricomycetidae</taxon>
        <taxon>Agaricales</taxon>
        <taxon>Pleurotineae</taxon>
        <taxon>Pterulaceae</taxon>
        <taxon>Pterulicium</taxon>
    </lineage>
</organism>
<dbReference type="PANTHER" id="PTHR33178:SF17">
    <property type="entry name" value="STRESS-RESPONSE A_B BARREL DOMAIN-CONTAINING PROTEIN"/>
    <property type="match status" value="1"/>
</dbReference>
<dbReference type="AlphaFoldDB" id="A0A5C3QKA2"/>